<feature type="non-terminal residue" evidence="1">
    <location>
        <position position="269"/>
    </location>
</feature>
<name>A0A0F8YJ60_9ZZZZ</name>
<gene>
    <name evidence="1" type="ORF">LCGC14_2813710</name>
</gene>
<dbReference type="AlphaFoldDB" id="A0A0F8YJ60"/>
<dbReference type="EMBL" id="LAZR01053137">
    <property type="protein sequence ID" value="KKK81412.1"/>
    <property type="molecule type" value="Genomic_DNA"/>
</dbReference>
<sequence>MSYVVTKGSVSGGGGVIKFTTDDATVVTPTLGNINMAGGANVSSTGAGSTVTFSITGTTNHAIQLGNVTGSLTSLLGTTNTALLGVTAGNPIFGTVPNATLTNSSMTFTGGDNITFTGSPVSLGGGGTIAVSGTTENSLQLGNASGSLTSLGVATNGQLAIGSTGGPPVLNTLTAGSNVTVTNAAGSITIASTGGGGPGVGTGFLSVLNVDKPNQTGSGGSGILNGNMTDIFNDGLWNKTTGIYSPPATGIYMVSAFIRLINSTAMWST</sequence>
<evidence type="ECO:0008006" key="2">
    <source>
        <dbReference type="Google" id="ProtNLM"/>
    </source>
</evidence>
<reference evidence="1" key="1">
    <citation type="journal article" date="2015" name="Nature">
        <title>Complex archaea that bridge the gap between prokaryotes and eukaryotes.</title>
        <authorList>
            <person name="Spang A."/>
            <person name="Saw J.H."/>
            <person name="Jorgensen S.L."/>
            <person name="Zaremba-Niedzwiedzka K."/>
            <person name="Martijn J."/>
            <person name="Lind A.E."/>
            <person name="van Eijk R."/>
            <person name="Schleper C."/>
            <person name="Guy L."/>
            <person name="Ettema T.J."/>
        </authorList>
    </citation>
    <scope>NUCLEOTIDE SEQUENCE</scope>
</reference>
<comment type="caution">
    <text evidence="1">The sequence shown here is derived from an EMBL/GenBank/DDBJ whole genome shotgun (WGS) entry which is preliminary data.</text>
</comment>
<accession>A0A0F8YJ60</accession>
<protein>
    <recommendedName>
        <fullName evidence="2">C1q domain-containing protein</fullName>
    </recommendedName>
</protein>
<evidence type="ECO:0000313" key="1">
    <source>
        <dbReference type="EMBL" id="KKK81412.1"/>
    </source>
</evidence>
<organism evidence="1">
    <name type="scientific">marine sediment metagenome</name>
    <dbReference type="NCBI Taxonomy" id="412755"/>
    <lineage>
        <taxon>unclassified sequences</taxon>
        <taxon>metagenomes</taxon>
        <taxon>ecological metagenomes</taxon>
    </lineage>
</organism>
<proteinExistence type="predicted"/>